<organism evidence="1">
    <name type="scientific">Pseudomonas syringae pv. actinidiae</name>
    <dbReference type="NCBI Taxonomy" id="103796"/>
    <lineage>
        <taxon>Bacteria</taxon>
        <taxon>Pseudomonadati</taxon>
        <taxon>Pseudomonadota</taxon>
        <taxon>Gammaproteobacteria</taxon>
        <taxon>Pseudomonadales</taxon>
        <taxon>Pseudomonadaceae</taxon>
        <taxon>Pseudomonas</taxon>
        <taxon>Pseudomonas syringae</taxon>
    </lineage>
</organism>
<accession>M1J9F8</accession>
<dbReference type="EMBL" id="KC148186">
    <property type="protein sequence ID" value="AGE82381.1"/>
    <property type="molecule type" value="Genomic_DNA"/>
</dbReference>
<dbReference type="AlphaFoldDB" id="M1J9F8"/>
<sequence length="126" mass="13434">MASGLTSLSGPYPIISEGLSAHAANVLKNYHKLPLSNPEQLIEDLHHAAQLRNVLCVGSWQVPDVGGKSLPLFVDKKLELFAIDLAYLQQDRDHAVSLTCEVIDSVSSMGLQFPGSAGPGGVKLET</sequence>
<dbReference type="RefSeq" id="WP_020361460.1">
    <property type="nucleotide sequence ID" value="NZ_CP019730.1"/>
</dbReference>
<dbReference type="EMBL" id="KC148187">
    <property type="protein sequence ID" value="AGE82506.1"/>
    <property type="molecule type" value="Genomic_DNA"/>
</dbReference>
<reference evidence="1" key="2">
    <citation type="journal article" date="2013" name="PLoS ONE">
        <title>Pseudomonas syringae pv. actinidiae from Recent Outbreaks of Kiwifruit Bacterial Canker Belong to Different Clones that Originated in China.</title>
        <authorList>
            <person name="Butler M.I."/>
            <person name="Stockwell P.A."/>
            <person name="Black M.A."/>
            <person name="Day R.C."/>
            <person name="Lamont I.L."/>
            <person name="Poulter R.T.M."/>
        </authorList>
    </citation>
    <scope>NUCLEOTIDE SEQUENCE</scope>
    <source>
        <strain evidence="1">ICMP18744</strain>
        <strain evidence="2">M228</strain>
    </source>
</reference>
<proteinExistence type="predicted"/>
<reference evidence="1" key="1">
    <citation type="submission" date="2012-11" db="EMBL/GenBank/DDBJ databases">
        <authorList>
            <person name="Butler M."/>
            <person name="Stockwell P."/>
            <person name="Black M."/>
            <person name="Day R."/>
            <person name="Zhao Z."/>
            <person name="Huang L."/>
            <person name="Lamont I."/>
            <person name="Poulter R."/>
        </authorList>
    </citation>
    <scope>NUCLEOTIDE SEQUENCE</scope>
    <source>
        <strain evidence="1">ICMP18744</strain>
        <strain evidence="2">M228</strain>
    </source>
</reference>
<evidence type="ECO:0000313" key="2">
    <source>
        <dbReference type="EMBL" id="AGE82506.1"/>
    </source>
</evidence>
<protein>
    <submittedName>
        <fullName evidence="1">Uncharacterized protein</fullName>
    </submittedName>
</protein>
<name>M1J9F8_PSESF</name>
<evidence type="ECO:0000313" key="1">
    <source>
        <dbReference type="EMBL" id="AGE82381.1"/>
    </source>
</evidence>